<dbReference type="SUPFAM" id="SSF57889">
    <property type="entry name" value="Cysteine-rich domain"/>
    <property type="match status" value="2"/>
</dbReference>
<evidence type="ECO:0000256" key="1">
    <source>
        <dbReference type="ARBA" id="ARBA00022737"/>
    </source>
</evidence>
<gene>
    <name evidence="3" type="ORF">QVD17_35232</name>
</gene>
<feature type="domain" description="DC1" evidence="2">
    <location>
        <begin position="7"/>
        <end position="49"/>
    </location>
</feature>
<evidence type="ECO:0000313" key="3">
    <source>
        <dbReference type="EMBL" id="KAK1413459.1"/>
    </source>
</evidence>
<organism evidence="3 4">
    <name type="scientific">Tagetes erecta</name>
    <name type="common">African marigold</name>
    <dbReference type="NCBI Taxonomy" id="13708"/>
    <lineage>
        <taxon>Eukaryota</taxon>
        <taxon>Viridiplantae</taxon>
        <taxon>Streptophyta</taxon>
        <taxon>Embryophyta</taxon>
        <taxon>Tracheophyta</taxon>
        <taxon>Spermatophyta</taxon>
        <taxon>Magnoliopsida</taxon>
        <taxon>eudicotyledons</taxon>
        <taxon>Gunneridae</taxon>
        <taxon>Pentapetalae</taxon>
        <taxon>asterids</taxon>
        <taxon>campanulids</taxon>
        <taxon>Asterales</taxon>
        <taxon>Asteraceae</taxon>
        <taxon>Asteroideae</taxon>
        <taxon>Heliantheae alliance</taxon>
        <taxon>Tageteae</taxon>
        <taxon>Tagetes</taxon>
    </lineage>
</organism>
<evidence type="ECO:0000313" key="4">
    <source>
        <dbReference type="Proteomes" id="UP001229421"/>
    </source>
</evidence>
<reference evidence="3" key="1">
    <citation type="journal article" date="2023" name="bioRxiv">
        <title>Improved chromosome-level genome assembly for marigold (Tagetes erecta).</title>
        <authorList>
            <person name="Jiang F."/>
            <person name="Yuan L."/>
            <person name="Wang S."/>
            <person name="Wang H."/>
            <person name="Xu D."/>
            <person name="Wang A."/>
            <person name="Fan W."/>
        </authorList>
    </citation>
    <scope>NUCLEOTIDE SEQUENCE</scope>
    <source>
        <strain evidence="3">WSJ</strain>
        <tissue evidence="3">Leaf</tissue>
    </source>
</reference>
<sequence>MEISIDSHHHKLTLKHANCPYYCGGCGQLGFGLTYVCREGCNFFLHKECGKPEKLIIKYPFSDKCVMKFRDGGSGVDSACDACGKKIQRLHYRCTCNFMKRNLHPWCLVRSEKTLDAIRGLTLHLQKVAASKCLHCGTIDLRSKVRGWAYVSPCGNYSYHLACVMEMINTNWKNGFFTGKNDPFFIIKQQFPEDMDRMHKLTVVHKERQTKKQAKAMLSVLYHVFTGNPFGLIGAAKIFFGN</sequence>
<name>A0AAD8K0M6_TARER</name>
<dbReference type="Pfam" id="PF03107">
    <property type="entry name" value="C1_2"/>
    <property type="match status" value="1"/>
</dbReference>
<dbReference type="PANTHER" id="PTHR46477">
    <property type="entry name" value="CYSTEINE/HISTIDINE-RICH C1 DOMAIN FAMILY PROTEIN"/>
    <property type="match status" value="1"/>
</dbReference>
<dbReference type="PANTHER" id="PTHR46477:SF15">
    <property type="entry name" value="CYSTEINE_HISTIDINE-RICH C1 DOMAIN PROTEIN"/>
    <property type="match status" value="1"/>
</dbReference>
<comment type="caution">
    <text evidence="3">The sequence shown here is derived from an EMBL/GenBank/DDBJ whole genome shotgun (WGS) entry which is preliminary data.</text>
</comment>
<dbReference type="EMBL" id="JAUHHV010000009">
    <property type="protein sequence ID" value="KAK1413459.1"/>
    <property type="molecule type" value="Genomic_DNA"/>
</dbReference>
<protein>
    <recommendedName>
        <fullName evidence="2">DC1 domain-containing protein</fullName>
    </recommendedName>
</protein>
<dbReference type="InterPro" id="IPR004146">
    <property type="entry name" value="DC1"/>
</dbReference>
<accession>A0AAD8K0M6</accession>
<proteinExistence type="predicted"/>
<dbReference type="AlphaFoldDB" id="A0AAD8K0M6"/>
<dbReference type="Proteomes" id="UP001229421">
    <property type="component" value="Unassembled WGS sequence"/>
</dbReference>
<evidence type="ECO:0000259" key="2">
    <source>
        <dbReference type="Pfam" id="PF03107"/>
    </source>
</evidence>
<keyword evidence="4" id="KW-1185">Reference proteome</keyword>
<keyword evidence="1" id="KW-0677">Repeat</keyword>
<dbReference type="InterPro" id="IPR046349">
    <property type="entry name" value="C1-like_sf"/>
</dbReference>